<reference evidence="16 17" key="1">
    <citation type="journal article" date="2011" name="Proc. Natl. Acad. Sci. U.S.A.">
        <title>Evolutionary erosion of yeast sex chromosomes by mating-type switching accidents.</title>
        <authorList>
            <person name="Gordon J.L."/>
            <person name="Armisen D."/>
            <person name="Proux-Wera E."/>
            <person name="Oheigeartaigh S.S."/>
            <person name="Byrne K.P."/>
            <person name="Wolfe K.H."/>
        </authorList>
    </citation>
    <scope>NUCLEOTIDE SEQUENCE [LARGE SCALE GENOMIC DNA]</scope>
    <source>
        <strain evidence="17">ATCC 76901 / BCRC 22586 / CBS 4309 / NBRC 1992 / NRRL Y-12630</strain>
    </source>
</reference>
<dbReference type="AlphaFoldDB" id="G0VDG9"/>
<dbReference type="OrthoDB" id="508204at2759"/>
<dbReference type="InterPro" id="IPR014777">
    <property type="entry name" value="4pyrrole_Mease_sub1"/>
</dbReference>
<evidence type="ECO:0000256" key="1">
    <source>
        <dbReference type="ARBA" id="ARBA00005879"/>
    </source>
</evidence>
<dbReference type="SUPFAM" id="SSF75615">
    <property type="entry name" value="Siroheme synthase middle domains-like"/>
    <property type="match status" value="1"/>
</dbReference>
<dbReference type="HOGENOM" id="CLU_011276_2_2_1"/>
<sequence length="590" mass="65587">MVVFEPLPLITASVSIDEHHLIIGTHSCPQSIKKIKTTIAAGATPILINPSHESHIKEISSIFLNESGFQLATRGFQLSDLTTLGRTQVQRVVDRVFINLSPEETPLTRKIYEQCVKLRIPVNAFQRPEYSTFHMIPTFTDPKGSGLQIAVTTNGRGYILANRIKREIVNKLPSNISQVVTNMGAIRDQIIHEDHEILLREKYLKTELSRDKLGYGLDDDTWESHKFNRLIKEFEMTNAEQKLKRTRWLSQIMEYYPLNQLANVTLDQLDENSHTPINLPSPNNPDNHENSQSINPETPANTENNSEVQLGVHLRSKSPNSIGKGRISLVGSGPGSVSMLTLGALHEIKTADIILADKLVPQAVLDLIPQGTETFIARKFPGNAEHAQEELLQLGLDSLKQGKKVVRLKQGDPYIFGRGGEEYLFFTQNGFEPLVLPGLSSSLASTVVSKIPATQRAIADQVLVCTGTGRKGALPVAPEFVPTRTTVFLMALHRSDVLIKTLIDAGWDKNVPAAIVERASCPDQRVTRTLLRYVPATIEEIGSRPPGLLVVGHAVNALINDSNLQFTEASKYYIEEGYHEFEMNFDNLLH</sequence>
<dbReference type="PIRSF" id="PIRSF036555">
    <property type="entry name" value="SUMT_yeast"/>
    <property type="match status" value="1"/>
</dbReference>
<name>G0VDG9_NAUCA</name>
<evidence type="ECO:0000256" key="11">
    <source>
        <dbReference type="ARBA" id="ARBA00055636"/>
    </source>
</evidence>
<dbReference type="InterPro" id="IPR000878">
    <property type="entry name" value="4pyrrol_Mease"/>
</dbReference>
<evidence type="ECO:0000256" key="9">
    <source>
        <dbReference type="ARBA" id="ARBA00023244"/>
    </source>
</evidence>
<dbReference type="InterPro" id="IPR035996">
    <property type="entry name" value="4pyrrol_Methylase_sf"/>
</dbReference>
<dbReference type="Gene3D" id="3.40.50.720">
    <property type="entry name" value="NAD(P)-binding Rossmann-like Domain"/>
    <property type="match status" value="1"/>
</dbReference>
<dbReference type="eggNOG" id="KOG1527">
    <property type="taxonomic scope" value="Eukaryota"/>
</dbReference>
<dbReference type="Gene3D" id="3.30.950.10">
    <property type="entry name" value="Methyltransferase, Cobalt-precorrin-4 Transmethylase, Domain 2"/>
    <property type="match status" value="1"/>
</dbReference>
<dbReference type="InParanoid" id="G0VDG9"/>
<evidence type="ECO:0000256" key="7">
    <source>
        <dbReference type="ARBA" id="ARBA00023027"/>
    </source>
</evidence>
<keyword evidence="7" id="KW-0520">NAD</keyword>
<evidence type="ECO:0000313" key="16">
    <source>
        <dbReference type="EMBL" id="CCC69531.1"/>
    </source>
</evidence>
<evidence type="ECO:0000256" key="2">
    <source>
        <dbReference type="ARBA" id="ARBA00022603"/>
    </source>
</evidence>
<dbReference type="InterPro" id="IPR028281">
    <property type="entry name" value="Sirohaem_synthase_central"/>
</dbReference>
<keyword evidence="9" id="KW-0627">Porphyrin biosynthesis</keyword>
<dbReference type="KEGG" id="ncs:NCAS_0C05410"/>
<dbReference type="FunFam" id="3.40.1010.10:FF:000006">
    <property type="entry name" value="Siroheme synthase, putative"/>
    <property type="match status" value="1"/>
</dbReference>
<dbReference type="GO" id="GO:0000103">
    <property type="term" value="P:sulfate assimilation"/>
    <property type="evidence" value="ECO:0007669"/>
    <property type="project" value="InterPro"/>
</dbReference>
<dbReference type="InterPro" id="IPR014776">
    <property type="entry name" value="4pyrrole_Mease_sub2"/>
</dbReference>
<gene>
    <name evidence="16" type="primary">NCAS0C05410</name>
    <name evidence="16" type="ordered locus">NCAS_0C05410</name>
</gene>
<dbReference type="STRING" id="1064592.G0VDG9"/>
<dbReference type="PANTHER" id="PTHR45790:SF6">
    <property type="entry name" value="UROPORPHYRINOGEN-III C-METHYLTRANSFERASE"/>
    <property type="match status" value="1"/>
</dbReference>
<dbReference type="Gene3D" id="3.40.1010.10">
    <property type="entry name" value="Cobalt-precorrin-4 Transmethylase, Domain 1"/>
    <property type="match status" value="1"/>
</dbReference>
<keyword evidence="3" id="KW-0028">Amino-acid biosynthesis</keyword>
<dbReference type="PROSITE" id="PS00839">
    <property type="entry name" value="SUMT_1"/>
    <property type="match status" value="1"/>
</dbReference>
<feature type="domain" description="Siroheme synthase central" evidence="15">
    <location>
        <begin position="146"/>
        <end position="170"/>
    </location>
</feature>
<dbReference type="GO" id="GO:0019354">
    <property type="term" value="P:siroheme biosynthetic process"/>
    <property type="evidence" value="ECO:0007669"/>
    <property type="project" value="EnsemblFungi"/>
</dbReference>
<dbReference type="FunCoup" id="G0VDG9">
    <property type="interactions" value="496"/>
</dbReference>
<evidence type="ECO:0000256" key="5">
    <source>
        <dbReference type="ARBA" id="ARBA00022691"/>
    </source>
</evidence>
<dbReference type="OMA" id="TPCAIVE"/>
<dbReference type="RefSeq" id="XP_003675895.1">
    <property type="nucleotide sequence ID" value="XM_003675847.1"/>
</dbReference>
<evidence type="ECO:0000259" key="15">
    <source>
        <dbReference type="Pfam" id="PF14824"/>
    </source>
</evidence>
<dbReference type="InterPro" id="IPR006366">
    <property type="entry name" value="CobA/CysG_C"/>
</dbReference>
<evidence type="ECO:0000256" key="6">
    <source>
        <dbReference type="ARBA" id="ARBA00023002"/>
    </source>
</evidence>
<dbReference type="CDD" id="cd11642">
    <property type="entry name" value="SUMT"/>
    <property type="match status" value="1"/>
</dbReference>
<evidence type="ECO:0000259" key="14">
    <source>
        <dbReference type="Pfam" id="PF00590"/>
    </source>
</evidence>
<keyword evidence="6" id="KW-0560">Oxidoreductase</keyword>
<dbReference type="PANTHER" id="PTHR45790">
    <property type="entry name" value="SIROHEME SYNTHASE-RELATED"/>
    <property type="match status" value="1"/>
</dbReference>
<dbReference type="Pfam" id="PF14824">
    <property type="entry name" value="Sirohm_synth_M"/>
    <property type="match status" value="1"/>
</dbReference>
<dbReference type="EMBL" id="HE576754">
    <property type="protein sequence ID" value="CCC69531.1"/>
    <property type="molecule type" value="Genomic_DNA"/>
</dbReference>
<evidence type="ECO:0000313" key="17">
    <source>
        <dbReference type="Proteomes" id="UP000001640"/>
    </source>
</evidence>
<dbReference type="Proteomes" id="UP000001640">
    <property type="component" value="Chromosome 3"/>
</dbReference>
<dbReference type="GO" id="GO:0004851">
    <property type="term" value="F:uroporphyrin-III C-methyltransferase activity"/>
    <property type="evidence" value="ECO:0007669"/>
    <property type="project" value="UniProtKB-EC"/>
</dbReference>
<comment type="catalytic activity">
    <reaction evidence="10">
        <text>uroporphyrinogen III + 2 S-adenosyl-L-methionine = precorrin-2 + 2 S-adenosyl-L-homocysteine + H(+)</text>
        <dbReference type="Rhea" id="RHEA:32459"/>
        <dbReference type="ChEBI" id="CHEBI:15378"/>
        <dbReference type="ChEBI" id="CHEBI:57308"/>
        <dbReference type="ChEBI" id="CHEBI:57856"/>
        <dbReference type="ChEBI" id="CHEBI:58827"/>
        <dbReference type="ChEBI" id="CHEBI:59789"/>
        <dbReference type="EC" id="2.1.1.107"/>
    </reaction>
</comment>
<keyword evidence="4 12" id="KW-0808">Transferase</keyword>
<accession>G0VDG9</accession>
<reference key="2">
    <citation type="submission" date="2011-08" db="EMBL/GenBank/DDBJ databases">
        <title>Genome sequence of Naumovozyma castellii.</title>
        <authorList>
            <person name="Gordon J.L."/>
            <person name="Armisen D."/>
            <person name="Proux-Wera E."/>
            <person name="OhEigeartaigh S.S."/>
            <person name="Byrne K.P."/>
            <person name="Wolfe K.H."/>
        </authorList>
    </citation>
    <scope>NUCLEOTIDE SEQUENCE</scope>
    <source>
        <strain>Type strain:CBS 4309</strain>
    </source>
</reference>
<dbReference type="InterPro" id="IPR003043">
    <property type="entry name" value="Uropor_MeTrfase_CS"/>
</dbReference>
<keyword evidence="2 12" id="KW-0489">Methyltransferase</keyword>
<keyword evidence="5" id="KW-0949">S-adenosyl-L-methionine</keyword>
<protein>
    <recommendedName>
        <fullName evidence="18">Tetrapyrrole methylase domain-containing protein</fullName>
    </recommendedName>
</protein>
<dbReference type="GO" id="GO:0032259">
    <property type="term" value="P:methylation"/>
    <property type="evidence" value="ECO:0007669"/>
    <property type="project" value="UniProtKB-KW"/>
</dbReference>
<feature type="region of interest" description="Disordered" evidence="13">
    <location>
        <begin position="272"/>
        <end position="304"/>
    </location>
</feature>
<evidence type="ECO:0000256" key="10">
    <source>
        <dbReference type="ARBA" id="ARBA00052360"/>
    </source>
</evidence>
<dbReference type="GO" id="GO:0016491">
    <property type="term" value="F:oxidoreductase activity"/>
    <property type="evidence" value="ECO:0007669"/>
    <property type="project" value="UniProtKB-KW"/>
</dbReference>
<dbReference type="PROSITE" id="PS00840">
    <property type="entry name" value="SUMT_2"/>
    <property type="match status" value="1"/>
</dbReference>
<evidence type="ECO:0008006" key="18">
    <source>
        <dbReference type="Google" id="ProtNLM"/>
    </source>
</evidence>
<evidence type="ECO:0000256" key="12">
    <source>
        <dbReference type="RuleBase" id="RU003960"/>
    </source>
</evidence>
<dbReference type="Pfam" id="PF13241">
    <property type="entry name" value="NAD_binding_7"/>
    <property type="match status" value="1"/>
</dbReference>
<evidence type="ECO:0000256" key="13">
    <source>
        <dbReference type="SAM" id="MobiDB-lite"/>
    </source>
</evidence>
<comment type="similarity">
    <text evidence="1 12">Belongs to the precorrin methyltransferase family.</text>
</comment>
<keyword evidence="17" id="KW-1185">Reference proteome</keyword>
<dbReference type="GeneID" id="96903112"/>
<keyword evidence="8" id="KW-0486">Methionine biosynthesis</keyword>
<comment type="function">
    <text evidence="11">Siroheme synthase involved in methionine biosynthesis.</text>
</comment>
<dbReference type="InterPro" id="IPR050161">
    <property type="entry name" value="Siro_Cobalamin_biosynth"/>
</dbReference>
<feature type="domain" description="Tetrapyrrole methylase" evidence="14">
    <location>
        <begin position="327"/>
        <end position="532"/>
    </location>
</feature>
<organism evidence="16 17">
    <name type="scientific">Naumovozyma castellii</name>
    <name type="common">Yeast</name>
    <name type="synonym">Saccharomyces castellii</name>
    <dbReference type="NCBI Taxonomy" id="27288"/>
    <lineage>
        <taxon>Eukaryota</taxon>
        <taxon>Fungi</taxon>
        <taxon>Dikarya</taxon>
        <taxon>Ascomycota</taxon>
        <taxon>Saccharomycotina</taxon>
        <taxon>Saccharomycetes</taxon>
        <taxon>Saccharomycetales</taxon>
        <taxon>Saccharomycetaceae</taxon>
        <taxon>Naumovozyma</taxon>
    </lineage>
</organism>
<dbReference type="Pfam" id="PF00590">
    <property type="entry name" value="TP_methylase"/>
    <property type="match status" value="1"/>
</dbReference>
<dbReference type="SUPFAM" id="SSF53790">
    <property type="entry name" value="Tetrapyrrole methylase"/>
    <property type="match status" value="1"/>
</dbReference>
<proteinExistence type="inferred from homology"/>
<evidence type="ECO:0000256" key="8">
    <source>
        <dbReference type="ARBA" id="ARBA00023167"/>
    </source>
</evidence>
<feature type="compositionally biased region" description="Polar residues" evidence="13">
    <location>
        <begin position="274"/>
        <end position="304"/>
    </location>
</feature>
<dbReference type="GO" id="GO:0009086">
    <property type="term" value="P:methionine biosynthetic process"/>
    <property type="evidence" value="ECO:0007669"/>
    <property type="project" value="UniProtKB-KW"/>
</dbReference>
<evidence type="ECO:0000256" key="4">
    <source>
        <dbReference type="ARBA" id="ARBA00022679"/>
    </source>
</evidence>
<evidence type="ECO:0000256" key="3">
    <source>
        <dbReference type="ARBA" id="ARBA00022605"/>
    </source>
</evidence>
<dbReference type="FunFam" id="3.30.950.10:FF:000005">
    <property type="entry name" value="Uroporphyrin-III c-methyltransferase, putative"/>
    <property type="match status" value="1"/>
</dbReference>
<dbReference type="InterPro" id="IPR012066">
    <property type="entry name" value="Met1_fungi"/>
</dbReference>